<organism evidence="1 2">
    <name type="scientific">Ixodes persulcatus</name>
    <name type="common">Taiga tick</name>
    <dbReference type="NCBI Taxonomy" id="34615"/>
    <lineage>
        <taxon>Eukaryota</taxon>
        <taxon>Metazoa</taxon>
        <taxon>Ecdysozoa</taxon>
        <taxon>Arthropoda</taxon>
        <taxon>Chelicerata</taxon>
        <taxon>Arachnida</taxon>
        <taxon>Acari</taxon>
        <taxon>Parasitiformes</taxon>
        <taxon>Ixodida</taxon>
        <taxon>Ixodoidea</taxon>
        <taxon>Ixodidae</taxon>
        <taxon>Ixodinae</taxon>
        <taxon>Ixodes</taxon>
    </lineage>
</organism>
<proteinExistence type="predicted"/>
<dbReference type="Proteomes" id="UP000805193">
    <property type="component" value="Unassembled WGS sequence"/>
</dbReference>
<evidence type="ECO:0000313" key="1">
    <source>
        <dbReference type="EMBL" id="KAG0415339.1"/>
    </source>
</evidence>
<gene>
    <name evidence="1" type="ORF">HPB47_007492</name>
</gene>
<evidence type="ECO:0000313" key="2">
    <source>
        <dbReference type="Proteomes" id="UP000805193"/>
    </source>
</evidence>
<comment type="caution">
    <text evidence="1">The sequence shown here is derived from an EMBL/GenBank/DDBJ whole genome shotgun (WGS) entry which is preliminary data.</text>
</comment>
<name>A0AC60P891_IXOPE</name>
<sequence>MSALIANCFRHAGFSRTRSPLETQATPEFNDCDELSEEAALGNVDDEEDDDEPPREIPTSAETWNMLRLLRNKVKCSGGEERVM</sequence>
<protein>
    <submittedName>
        <fullName evidence="1">Uncharacterized protein</fullName>
    </submittedName>
</protein>
<dbReference type="EMBL" id="JABSTQ010011084">
    <property type="protein sequence ID" value="KAG0415339.1"/>
    <property type="molecule type" value="Genomic_DNA"/>
</dbReference>
<accession>A0AC60P891</accession>
<keyword evidence="2" id="KW-1185">Reference proteome</keyword>
<reference evidence="1 2" key="1">
    <citation type="journal article" date="2020" name="Cell">
        <title>Large-Scale Comparative Analyses of Tick Genomes Elucidate Their Genetic Diversity and Vector Capacities.</title>
        <authorList>
            <consortium name="Tick Genome and Microbiome Consortium (TIGMIC)"/>
            <person name="Jia N."/>
            <person name="Wang J."/>
            <person name="Shi W."/>
            <person name="Du L."/>
            <person name="Sun Y."/>
            <person name="Zhan W."/>
            <person name="Jiang J.F."/>
            <person name="Wang Q."/>
            <person name="Zhang B."/>
            <person name="Ji P."/>
            <person name="Bell-Sakyi L."/>
            <person name="Cui X.M."/>
            <person name="Yuan T.T."/>
            <person name="Jiang B.G."/>
            <person name="Yang W.F."/>
            <person name="Lam T.T."/>
            <person name="Chang Q.C."/>
            <person name="Ding S.J."/>
            <person name="Wang X.J."/>
            <person name="Zhu J.G."/>
            <person name="Ruan X.D."/>
            <person name="Zhao L."/>
            <person name="Wei J.T."/>
            <person name="Ye R.Z."/>
            <person name="Que T.C."/>
            <person name="Du C.H."/>
            <person name="Zhou Y.H."/>
            <person name="Cheng J.X."/>
            <person name="Dai P.F."/>
            <person name="Guo W.B."/>
            <person name="Han X.H."/>
            <person name="Huang E.J."/>
            <person name="Li L.F."/>
            <person name="Wei W."/>
            <person name="Gao Y.C."/>
            <person name="Liu J.Z."/>
            <person name="Shao H.Z."/>
            <person name="Wang X."/>
            <person name="Wang C.C."/>
            <person name="Yang T.C."/>
            <person name="Huo Q.B."/>
            <person name="Li W."/>
            <person name="Chen H.Y."/>
            <person name="Chen S.E."/>
            <person name="Zhou L.G."/>
            <person name="Ni X.B."/>
            <person name="Tian J.H."/>
            <person name="Sheng Y."/>
            <person name="Liu T."/>
            <person name="Pan Y.S."/>
            <person name="Xia L.Y."/>
            <person name="Li J."/>
            <person name="Zhao F."/>
            <person name="Cao W.C."/>
        </authorList>
    </citation>
    <scope>NUCLEOTIDE SEQUENCE [LARGE SCALE GENOMIC DNA]</scope>
    <source>
        <strain evidence="1">Iper-2018</strain>
    </source>
</reference>